<evidence type="ECO:0000313" key="1">
    <source>
        <dbReference type="EMBL" id="EDO00396.1"/>
    </source>
</evidence>
<evidence type="ECO:0000313" key="2">
    <source>
        <dbReference type="Proteomes" id="UP000001312"/>
    </source>
</evidence>
<dbReference type="KEGG" id="ssl:SS1G_14266"/>
<dbReference type="InParanoid" id="A7F9I5"/>
<organism evidence="1 2">
    <name type="scientific">Sclerotinia sclerotiorum (strain ATCC 18683 / 1980 / Ss-1)</name>
    <name type="common">White mold</name>
    <name type="synonym">Whetzelinia sclerotiorum</name>
    <dbReference type="NCBI Taxonomy" id="665079"/>
    <lineage>
        <taxon>Eukaryota</taxon>
        <taxon>Fungi</taxon>
        <taxon>Dikarya</taxon>
        <taxon>Ascomycota</taxon>
        <taxon>Pezizomycotina</taxon>
        <taxon>Leotiomycetes</taxon>
        <taxon>Helotiales</taxon>
        <taxon>Sclerotiniaceae</taxon>
        <taxon>Sclerotinia</taxon>
    </lineage>
</organism>
<gene>
    <name evidence="1" type="ORF">SS1G_14266</name>
</gene>
<dbReference type="EMBL" id="CH476651">
    <property type="protein sequence ID" value="EDO00396.1"/>
    <property type="molecule type" value="Genomic_DNA"/>
</dbReference>
<keyword evidence="2" id="KW-1185">Reference proteome</keyword>
<dbReference type="HOGENOM" id="CLU_3368762_0_0_1"/>
<dbReference type="GeneID" id="5480845"/>
<reference evidence="2" key="1">
    <citation type="journal article" date="2011" name="PLoS Genet.">
        <title>Genomic analysis of the necrotrophic fungal pathogens Sclerotinia sclerotiorum and Botrytis cinerea.</title>
        <authorList>
            <person name="Amselem J."/>
            <person name="Cuomo C.A."/>
            <person name="van Kan J.A."/>
            <person name="Viaud M."/>
            <person name="Benito E.P."/>
            <person name="Couloux A."/>
            <person name="Coutinho P.M."/>
            <person name="de Vries R.P."/>
            <person name="Dyer P.S."/>
            <person name="Fillinger S."/>
            <person name="Fournier E."/>
            <person name="Gout L."/>
            <person name="Hahn M."/>
            <person name="Kohn L."/>
            <person name="Lapalu N."/>
            <person name="Plummer K.M."/>
            <person name="Pradier J.M."/>
            <person name="Quevillon E."/>
            <person name="Sharon A."/>
            <person name="Simon A."/>
            <person name="ten Have A."/>
            <person name="Tudzynski B."/>
            <person name="Tudzynski P."/>
            <person name="Wincker P."/>
            <person name="Andrew M."/>
            <person name="Anthouard V."/>
            <person name="Beever R.E."/>
            <person name="Beffa R."/>
            <person name="Benoit I."/>
            <person name="Bouzid O."/>
            <person name="Brault B."/>
            <person name="Chen Z."/>
            <person name="Choquer M."/>
            <person name="Collemare J."/>
            <person name="Cotton P."/>
            <person name="Danchin E.G."/>
            <person name="Da Silva C."/>
            <person name="Gautier A."/>
            <person name="Giraud C."/>
            <person name="Giraud T."/>
            <person name="Gonzalez C."/>
            <person name="Grossetete S."/>
            <person name="Guldener U."/>
            <person name="Henrissat B."/>
            <person name="Howlett B.J."/>
            <person name="Kodira C."/>
            <person name="Kretschmer M."/>
            <person name="Lappartient A."/>
            <person name="Leroch M."/>
            <person name="Levis C."/>
            <person name="Mauceli E."/>
            <person name="Neuveglise C."/>
            <person name="Oeser B."/>
            <person name="Pearson M."/>
            <person name="Poulain J."/>
            <person name="Poussereau N."/>
            <person name="Quesneville H."/>
            <person name="Rascle C."/>
            <person name="Schumacher J."/>
            <person name="Segurens B."/>
            <person name="Sexton A."/>
            <person name="Silva E."/>
            <person name="Sirven C."/>
            <person name="Soanes D.M."/>
            <person name="Talbot N.J."/>
            <person name="Templeton M."/>
            <person name="Yandava C."/>
            <person name="Yarden O."/>
            <person name="Zeng Q."/>
            <person name="Rollins J.A."/>
            <person name="Lebrun M.H."/>
            <person name="Dickman M."/>
        </authorList>
    </citation>
    <scope>NUCLEOTIDE SEQUENCE [LARGE SCALE GENOMIC DNA]</scope>
    <source>
        <strain evidence="2">ATCC 18683 / 1980 / Ss-1</strain>
    </source>
</reference>
<accession>A7F9I5</accession>
<name>A7F9I5_SCLS1</name>
<sequence length="35" mass="3921">MAAMLGQGGYTSSEKVLEAKEKRLAKHFGGYEIRY</sequence>
<proteinExistence type="predicted"/>
<protein>
    <submittedName>
        <fullName evidence="1">Uncharacterized protein</fullName>
    </submittedName>
</protein>
<dbReference type="Proteomes" id="UP000001312">
    <property type="component" value="Unassembled WGS sequence"/>
</dbReference>
<dbReference type="RefSeq" id="XP_001584811.1">
    <property type="nucleotide sequence ID" value="XM_001584761.1"/>
</dbReference>
<dbReference type="AlphaFoldDB" id="A7F9I5"/>